<sequence length="287" mass="31332">MSRSSRRLELPDASIKDSTRDLGQRSVKSAQRVLELIELLEQLGRPVTLAEIVRASGYPQSSTWMLVQTLMRMGYLCHNPDDGTYMPSLRLNMLGGWVHDLALPRSNLRLAMRALGERLGLSVILGQRSGRYVQYAHVLYGAKDRKTQVPIGVVRPLIDTGLGYALLAQLPDDEVCAIASVCLARAEHKSPVTTLRQVLGIVDRARNAGFVYSHRLQSANRASFSFALVSDPGAGDHTGLMGLAIAGTRQDVAARLHDIPRTVNEVAAEFLPDVPIHIKASAPISPI</sequence>
<gene>
    <name evidence="8" type="ORF">AAIK43_20955</name>
    <name evidence="7" type="ORF">FOC81_02135</name>
</gene>
<dbReference type="GO" id="GO:0045892">
    <property type="term" value="P:negative regulation of DNA-templated transcription"/>
    <property type="evidence" value="ECO:0007669"/>
    <property type="project" value="TreeGrafter"/>
</dbReference>
<dbReference type="SMART" id="SM00346">
    <property type="entry name" value="HTH_ICLR"/>
    <property type="match status" value="1"/>
</dbReference>
<feature type="region of interest" description="Disordered" evidence="4">
    <location>
        <begin position="1"/>
        <end position="21"/>
    </location>
</feature>
<dbReference type="SUPFAM" id="SSF46785">
    <property type="entry name" value="Winged helix' DNA-binding domain"/>
    <property type="match status" value="1"/>
</dbReference>
<feature type="domain" description="HTH iclR-type" evidence="5">
    <location>
        <begin position="27"/>
        <end position="89"/>
    </location>
</feature>
<dbReference type="InterPro" id="IPR036390">
    <property type="entry name" value="WH_DNA-bd_sf"/>
</dbReference>
<dbReference type="Gene3D" id="1.10.10.10">
    <property type="entry name" value="Winged helix-like DNA-binding domain superfamily/Winged helix DNA-binding domain"/>
    <property type="match status" value="1"/>
</dbReference>
<keyword evidence="10" id="KW-1185">Reference proteome</keyword>
<evidence type="ECO:0000313" key="7">
    <source>
        <dbReference type="EMBL" id="QKQ45569.1"/>
    </source>
</evidence>
<accession>A0A427WTV1</accession>
<dbReference type="GO" id="GO:0003700">
    <property type="term" value="F:DNA-binding transcription factor activity"/>
    <property type="evidence" value="ECO:0007669"/>
    <property type="project" value="TreeGrafter"/>
</dbReference>
<evidence type="ECO:0000259" key="6">
    <source>
        <dbReference type="PROSITE" id="PS51078"/>
    </source>
</evidence>
<dbReference type="EMBL" id="CP054569">
    <property type="protein sequence ID" value="QKQ45569.1"/>
    <property type="molecule type" value="Genomic_DNA"/>
</dbReference>
<dbReference type="Proteomes" id="UP000509782">
    <property type="component" value="Chromosome"/>
</dbReference>
<dbReference type="InterPro" id="IPR036388">
    <property type="entry name" value="WH-like_DNA-bd_sf"/>
</dbReference>
<dbReference type="InterPro" id="IPR005471">
    <property type="entry name" value="Tscrpt_reg_IclR_N"/>
</dbReference>
<proteinExistence type="predicted"/>
<keyword evidence="2" id="KW-0238">DNA-binding</keyword>
<reference evidence="7 9" key="1">
    <citation type="submission" date="2020-05" db="EMBL/GenBank/DDBJ databases">
        <title>FDA dAtabase for Regulatory Grade micrObial Sequences (FDA-ARGOS): Supporting development and validation of Infectious Disease Dx tests.</title>
        <authorList>
            <person name="Sproer C."/>
            <person name="Gronow S."/>
            <person name="Severitt S."/>
            <person name="Schroder I."/>
            <person name="Tallon L."/>
            <person name="Sadzewicz L."/>
            <person name="Zhao X."/>
            <person name="Vavikolanu K."/>
            <person name="Mehta A."/>
            <person name="Aluvathingal J."/>
            <person name="Nadendla S."/>
            <person name="Myers T."/>
            <person name="Yan Y."/>
            <person name="Sichtig H."/>
        </authorList>
    </citation>
    <scope>NUCLEOTIDE SEQUENCE [LARGE SCALE GENOMIC DNA]</scope>
    <source>
        <strain evidence="7 9">FDAARGOS_787</strain>
    </source>
</reference>
<dbReference type="OrthoDB" id="8994386at2"/>
<dbReference type="PROSITE" id="PS51077">
    <property type="entry name" value="HTH_ICLR"/>
    <property type="match status" value="1"/>
</dbReference>
<evidence type="ECO:0000313" key="8">
    <source>
        <dbReference type="EMBL" id="XAN13850.1"/>
    </source>
</evidence>
<protein>
    <submittedName>
        <fullName evidence="7">Helix-turn-helix domain-containing protein</fullName>
    </submittedName>
</protein>
<name>A0A427WTV1_ACHDE</name>
<keyword evidence="3" id="KW-0804">Transcription</keyword>
<dbReference type="EMBL" id="CP154792">
    <property type="protein sequence ID" value="XAN13850.1"/>
    <property type="molecule type" value="Genomic_DNA"/>
</dbReference>
<dbReference type="STRING" id="32002.BVK87_04650"/>
<reference evidence="8 10" key="2">
    <citation type="submission" date="2024-05" db="EMBL/GenBank/DDBJ databases">
        <title>Achromobacter denitrificans. BP1, complete genome.</title>
        <authorList>
            <person name="Zhang B."/>
        </authorList>
    </citation>
    <scope>NUCLEOTIDE SEQUENCE [LARGE SCALE GENOMIC DNA]</scope>
    <source>
        <strain evidence="8 10">BP1</strain>
    </source>
</reference>
<dbReference type="AlphaFoldDB" id="A0A427WTV1"/>
<evidence type="ECO:0000313" key="10">
    <source>
        <dbReference type="Proteomes" id="UP001446337"/>
    </source>
</evidence>
<dbReference type="SUPFAM" id="SSF55781">
    <property type="entry name" value="GAF domain-like"/>
    <property type="match status" value="1"/>
</dbReference>
<feature type="domain" description="IclR-ED" evidence="6">
    <location>
        <begin position="90"/>
        <end position="287"/>
    </location>
</feature>
<evidence type="ECO:0000256" key="3">
    <source>
        <dbReference type="ARBA" id="ARBA00023163"/>
    </source>
</evidence>
<evidence type="ECO:0000256" key="2">
    <source>
        <dbReference type="ARBA" id="ARBA00023125"/>
    </source>
</evidence>
<dbReference type="InterPro" id="IPR014757">
    <property type="entry name" value="Tscrpt_reg_IclR_C"/>
</dbReference>
<dbReference type="Gene3D" id="3.30.450.40">
    <property type="match status" value="1"/>
</dbReference>
<dbReference type="InterPro" id="IPR050707">
    <property type="entry name" value="HTH_MetabolicPath_Reg"/>
</dbReference>
<dbReference type="PANTHER" id="PTHR30136">
    <property type="entry name" value="HELIX-TURN-HELIX TRANSCRIPTIONAL REGULATOR, ICLR FAMILY"/>
    <property type="match status" value="1"/>
</dbReference>
<evidence type="ECO:0000256" key="1">
    <source>
        <dbReference type="ARBA" id="ARBA00023015"/>
    </source>
</evidence>
<evidence type="ECO:0000256" key="4">
    <source>
        <dbReference type="SAM" id="MobiDB-lite"/>
    </source>
</evidence>
<dbReference type="GO" id="GO:0003677">
    <property type="term" value="F:DNA binding"/>
    <property type="evidence" value="ECO:0007669"/>
    <property type="project" value="UniProtKB-KW"/>
</dbReference>
<dbReference type="GeneID" id="92844454"/>
<evidence type="ECO:0000259" key="5">
    <source>
        <dbReference type="PROSITE" id="PS51077"/>
    </source>
</evidence>
<dbReference type="Proteomes" id="UP001446337">
    <property type="component" value="Chromosome"/>
</dbReference>
<dbReference type="PROSITE" id="PS51078">
    <property type="entry name" value="ICLR_ED"/>
    <property type="match status" value="1"/>
</dbReference>
<organism evidence="7 9">
    <name type="scientific">Achromobacter denitrificans</name>
    <name type="common">Alcaligenes denitrificans</name>
    <dbReference type="NCBI Taxonomy" id="32002"/>
    <lineage>
        <taxon>Bacteria</taxon>
        <taxon>Pseudomonadati</taxon>
        <taxon>Pseudomonadota</taxon>
        <taxon>Betaproteobacteria</taxon>
        <taxon>Burkholderiales</taxon>
        <taxon>Alcaligenaceae</taxon>
        <taxon>Achromobacter</taxon>
    </lineage>
</organism>
<dbReference type="Pfam" id="PF09339">
    <property type="entry name" value="HTH_IclR"/>
    <property type="match status" value="1"/>
</dbReference>
<dbReference type="InterPro" id="IPR029016">
    <property type="entry name" value="GAF-like_dom_sf"/>
</dbReference>
<dbReference type="RefSeq" id="WP_062682659.1">
    <property type="nucleotide sequence ID" value="NZ_BLWG01000863.1"/>
</dbReference>
<evidence type="ECO:0000313" key="9">
    <source>
        <dbReference type="Proteomes" id="UP000509782"/>
    </source>
</evidence>
<dbReference type="PANTHER" id="PTHR30136:SF35">
    <property type="entry name" value="HTH-TYPE TRANSCRIPTIONAL REGULATOR RV1719"/>
    <property type="match status" value="1"/>
</dbReference>
<keyword evidence="1" id="KW-0805">Transcription regulation</keyword>